<sequence length="103" mass="12366">MLLKENDSRSRPGEQIERELKTVHSPSHRRRTKALWSELFPGQFDLTCSLDWIDGIRKKRRLIKQVPKVTVGDFVFIKVIERKHWNSPRGRDRIKYYSQHPLQ</sequence>
<comment type="caution">
    <text evidence="2">The sequence shown here is derived from an EMBL/GenBank/DDBJ whole genome shotgun (WGS) entry which is preliminary data.</text>
</comment>
<dbReference type="EMBL" id="CADEAL010004413">
    <property type="protein sequence ID" value="CAB1459000.1"/>
    <property type="molecule type" value="Genomic_DNA"/>
</dbReference>
<evidence type="ECO:0000256" key="1">
    <source>
        <dbReference type="SAM" id="MobiDB-lite"/>
    </source>
</evidence>
<dbReference type="AlphaFoldDB" id="A0A9N7ZC76"/>
<evidence type="ECO:0000313" key="2">
    <source>
        <dbReference type="EMBL" id="CAB1459000.1"/>
    </source>
</evidence>
<gene>
    <name evidence="2" type="ORF">PLEPLA_LOCUS46836</name>
</gene>
<evidence type="ECO:0000313" key="3">
    <source>
        <dbReference type="Proteomes" id="UP001153269"/>
    </source>
</evidence>
<feature type="region of interest" description="Disordered" evidence="1">
    <location>
        <begin position="1"/>
        <end position="25"/>
    </location>
</feature>
<keyword evidence="3" id="KW-1185">Reference proteome</keyword>
<proteinExistence type="predicted"/>
<name>A0A9N7ZC76_PLEPL</name>
<protein>
    <submittedName>
        <fullName evidence="2">Uncharacterized protein</fullName>
    </submittedName>
</protein>
<reference evidence="2" key="1">
    <citation type="submission" date="2020-03" db="EMBL/GenBank/DDBJ databases">
        <authorList>
            <person name="Weist P."/>
        </authorList>
    </citation>
    <scope>NUCLEOTIDE SEQUENCE</scope>
</reference>
<organism evidence="2 3">
    <name type="scientific">Pleuronectes platessa</name>
    <name type="common">European plaice</name>
    <dbReference type="NCBI Taxonomy" id="8262"/>
    <lineage>
        <taxon>Eukaryota</taxon>
        <taxon>Metazoa</taxon>
        <taxon>Chordata</taxon>
        <taxon>Craniata</taxon>
        <taxon>Vertebrata</taxon>
        <taxon>Euteleostomi</taxon>
        <taxon>Actinopterygii</taxon>
        <taxon>Neopterygii</taxon>
        <taxon>Teleostei</taxon>
        <taxon>Neoteleostei</taxon>
        <taxon>Acanthomorphata</taxon>
        <taxon>Carangaria</taxon>
        <taxon>Pleuronectiformes</taxon>
        <taxon>Pleuronectoidei</taxon>
        <taxon>Pleuronectidae</taxon>
        <taxon>Pleuronectes</taxon>
    </lineage>
</organism>
<accession>A0A9N7ZC76</accession>
<dbReference type="Proteomes" id="UP001153269">
    <property type="component" value="Unassembled WGS sequence"/>
</dbReference>
<feature type="compositionally biased region" description="Basic and acidic residues" evidence="1">
    <location>
        <begin position="1"/>
        <end position="22"/>
    </location>
</feature>